<evidence type="ECO:0000313" key="6">
    <source>
        <dbReference type="EMBL" id="QEG02071.1"/>
    </source>
</evidence>
<feature type="repeat" description="TPR" evidence="3">
    <location>
        <begin position="782"/>
        <end position="815"/>
    </location>
</feature>
<proteinExistence type="predicted"/>
<dbReference type="Pfam" id="PF13432">
    <property type="entry name" value="TPR_16"/>
    <property type="match status" value="3"/>
</dbReference>
<evidence type="ECO:0000256" key="1">
    <source>
        <dbReference type="ARBA" id="ARBA00022737"/>
    </source>
</evidence>
<dbReference type="PANTHER" id="PTHR44858:SF1">
    <property type="entry name" value="UDP-N-ACETYLGLUCOSAMINE--PEPTIDE N-ACETYLGLUCOSAMINYLTRANSFERASE SPINDLY-RELATED"/>
    <property type="match status" value="1"/>
</dbReference>
<keyword evidence="7" id="KW-1185">Reference proteome</keyword>
<gene>
    <name evidence="6" type="ORF">Mal15_61540</name>
</gene>
<dbReference type="Pfam" id="PF09976">
    <property type="entry name" value="TPR_21"/>
    <property type="match status" value="2"/>
</dbReference>
<evidence type="ECO:0000313" key="7">
    <source>
        <dbReference type="Proteomes" id="UP000321353"/>
    </source>
</evidence>
<dbReference type="Proteomes" id="UP000321353">
    <property type="component" value="Chromosome"/>
</dbReference>
<dbReference type="PANTHER" id="PTHR44858">
    <property type="entry name" value="TETRATRICOPEPTIDE REPEAT PROTEIN 6"/>
    <property type="match status" value="1"/>
</dbReference>
<dbReference type="SMART" id="SM00028">
    <property type="entry name" value="TPR"/>
    <property type="match status" value="19"/>
</dbReference>
<dbReference type="KEGG" id="smam:Mal15_61540"/>
<evidence type="ECO:0000256" key="2">
    <source>
        <dbReference type="ARBA" id="ARBA00022803"/>
    </source>
</evidence>
<dbReference type="EMBL" id="CP036264">
    <property type="protein sequence ID" value="QEG02071.1"/>
    <property type="molecule type" value="Genomic_DNA"/>
</dbReference>
<feature type="repeat" description="TPR" evidence="3">
    <location>
        <begin position="263"/>
        <end position="296"/>
    </location>
</feature>
<reference evidence="6 7" key="1">
    <citation type="submission" date="2019-02" db="EMBL/GenBank/DDBJ databases">
        <title>Planctomycetal bacteria perform biofilm scaping via a novel small molecule.</title>
        <authorList>
            <person name="Jeske O."/>
            <person name="Boedeker C."/>
            <person name="Wiegand S."/>
            <person name="Breitling P."/>
            <person name="Kallscheuer N."/>
            <person name="Jogler M."/>
            <person name="Rohde M."/>
            <person name="Petersen J."/>
            <person name="Medema M.H."/>
            <person name="Surup F."/>
            <person name="Jogler C."/>
        </authorList>
    </citation>
    <scope>NUCLEOTIDE SEQUENCE [LARGE SCALE GENOMIC DNA]</scope>
    <source>
        <strain evidence="6 7">Mal15</strain>
    </source>
</reference>
<name>A0A5B9MPL5_9BACT</name>
<keyword evidence="4" id="KW-0175">Coiled coil</keyword>
<dbReference type="SUPFAM" id="SSF48452">
    <property type="entry name" value="TPR-like"/>
    <property type="match status" value="5"/>
</dbReference>
<dbReference type="RefSeq" id="WP_233903112.1">
    <property type="nucleotide sequence ID" value="NZ_CP036264.1"/>
</dbReference>
<organism evidence="6 7">
    <name type="scientific">Stieleria maiorica</name>
    <dbReference type="NCBI Taxonomy" id="2795974"/>
    <lineage>
        <taxon>Bacteria</taxon>
        <taxon>Pseudomonadati</taxon>
        <taxon>Planctomycetota</taxon>
        <taxon>Planctomycetia</taxon>
        <taxon>Pirellulales</taxon>
        <taxon>Pirellulaceae</taxon>
        <taxon>Stieleria</taxon>
    </lineage>
</organism>
<protein>
    <submittedName>
        <fullName evidence="6">Tol-pal system protein YbgF</fullName>
    </submittedName>
</protein>
<dbReference type="InterPro" id="IPR011990">
    <property type="entry name" value="TPR-like_helical_dom_sf"/>
</dbReference>
<feature type="domain" description="Ancillary SecYEG translocon subunit/Cell division coordinator CpoB TPR" evidence="5">
    <location>
        <begin position="794"/>
        <end position="924"/>
    </location>
</feature>
<keyword evidence="2 3" id="KW-0802">TPR repeat</keyword>
<evidence type="ECO:0000256" key="4">
    <source>
        <dbReference type="SAM" id="Coils"/>
    </source>
</evidence>
<dbReference type="InterPro" id="IPR050498">
    <property type="entry name" value="Ycf3"/>
</dbReference>
<dbReference type="InterPro" id="IPR019734">
    <property type="entry name" value="TPR_rpt"/>
</dbReference>
<feature type="coiled-coil region" evidence="4">
    <location>
        <begin position="536"/>
        <end position="563"/>
    </location>
</feature>
<dbReference type="PROSITE" id="PS50005">
    <property type="entry name" value="TPR"/>
    <property type="match status" value="3"/>
</dbReference>
<dbReference type="InterPro" id="IPR018704">
    <property type="entry name" value="SecYEG/CpoB_TPR"/>
</dbReference>
<sequence length="1119" mass="123202">MRSDSFVRSPACTTPAFAFLPRAIVVCPSVAAAVVRCCCGLAITLTTLLGFSSGDRLMAAESTEQSIALYADAANFQTGGAIELAIQNWKKFLEMYPDDDLASKAAHYLGVCYMQKENPDYVAAAEAFGVALEDKKYELREESLANRGWCFYASAGDGPQRDRSRLQKTIETFETLRKENAKSAYIDRAYFYSGEAAYGLGDRAKAIEFYHRFLSLPSAKDSPLRCDALYALGIAHEELDQTAKAVETFEKLLAGCADNPLVVDVHLRLGDLMIVQRDYPAAVTSFDKAIAASTGDADTSYAIFRRSYALVQDGKPTEAAAGYDRLQREFPTSPYAANATLASGQSLYRGGQIEQAAARFETVLTQNNPVAATEAAHWLVRIKLAKGDAAAAVAIAKQRLNSGVEGDFAIDLRVDLAEALSMTPATVAESIGVAEQVYRDAPNDPLAPRALYNAAFSALQLNDYEKAGKLAGEFLNHFASDPLESDVRFIVAESQLFTGKTQAAVDSYRTLLNTAADDNVQRPVWVLRTAVAMNSMKAFDDAVALLKTEYESLEQASHKAEAQFLVGQAHLMSDRPADAAESFGRVAEVAPEWSRAGEARLLQGTALLSAGKSDQAKAAWEALIDRDPSSTMADQARYKLGQLASKAGDYAQAVKLYSQVIDAGRDQGLIPYALYGRGWSHMQQGDHREALKSLDVILNQSPGHALSDDALIARGISHRTLGDLESAQADLQRYLELGPTGVNLGHALYELALVDQKQGRPGDAAEKLQRLDDEVAGYPAMDKVLYELGWSLRESGKEPQAVEQFRRLLSEYPETSLAAEAAYFVGQQSYSASDWPTAVNYFRIAADKTADDAMSEKALYRLGWSLFKESKLDEAKQAFAKQAEKHPGGNLAIDARMMVGECLFKQEAFEEALRSYAIGRQKIRDADENANTLRDAAERQVRELILLHGGQSAAQLKRWDEAIGWYDELKQRFPATAYLPQVFYETGFAYQQKNDLPQALKYFGQVAEQYRRREVGARARFMMGEIYFGEKQFDKAIPEFQSVMFGFGGDNAPAEIKNWQAKSGFEAGRCSELLMQSARTQDAKNRSRQFATQFYQYVVQKHAGHELAKKSAERLEALQ</sequence>
<accession>A0A5B9MPL5</accession>
<evidence type="ECO:0000256" key="3">
    <source>
        <dbReference type="PROSITE-ProRule" id="PRU00339"/>
    </source>
</evidence>
<feature type="domain" description="Ancillary SecYEG translocon subunit/Cell division coordinator CpoB TPR" evidence="5">
    <location>
        <begin position="310"/>
        <end position="409"/>
    </location>
</feature>
<dbReference type="Gene3D" id="1.25.40.10">
    <property type="entry name" value="Tetratricopeptide repeat domain"/>
    <property type="match status" value="9"/>
</dbReference>
<evidence type="ECO:0000259" key="5">
    <source>
        <dbReference type="Pfam" id="PF09976"/>
    </source>
</evidence>
<dbReference type="AlphaFoldDB" id="A0A5B9MPL5"/>
<dbReference type="Pfam" id="PF13174">
    <property type="entry name" value="TPR_6"/>
    <property type="match status" value="3"/>
</dbReference>
<feature type="repeat" description="TPR" evidence="3">
    <location>
        <begin position="634"/>
        <end position="667"/>
    </location>
</feature>
<keyword evidence="1" id="KW-0677">Repeat</keyword>